<comment type="caution">
    <text evidence="2">The sequence shown here is derived from an EMBL/GenBank/DDBJ whole genome shotgun (WGS) entry which is preliminary data.</text>
</comment>
<dbReference type="Pfam" id="PF07065">
    <property type="entry name" value="D123"/>
    <property type="match status" value="1"/>
</dbReference>
<dbReference type="PANTHER" id="PTHR15323">
    <property type="entry name" value="D123 PROTEIN"/>
    <property type="match status" value="1"/>
</dbReference>
<proteinExistence type="inferred from homology"/>
<reference evidence="2" key="1">
    <citation type="journal article" date="2023" name="Insect Mol. Biol.">
        <title>Genome sequencing provides insights into the evolution of gene families encoding plant cell wall-degrading enzymes in longhorned beetles.</title>
        <authorList>
            <person name="Shin N.R."/>
            <person name="Okamura Y."/>
            <person name="Kirsch R."/>
            <person name="Pauchet Y."/>
        </authorList>
    </citation>
    <scope>NUCLEOTIDE SEQUENCE</scope>
    <source>
        <strain evidence="2">MMC_N1</strain>
    </source>
</reference>
<evidence type="ECO:0000313" key="2">
    <source>
        <dbReference type="EMBL" id="KAJ8982341.1"/>
    </source>
</evidence>
<dbReference type="InterPro" id="IPR009772">
    <property type="entry name" value="CDC123"/>
</dbReference>
<sequence length="222" mass="26026">MLEIQDFRDFSISNWYRIFENITQKTFIIELPHELPETLLSDENEVTSGDLPTDFQENLKNALNALDKNAFVKNNWHAPTDARMFSFGNMLKVNNLEDILMYFTTSGIIQEDFCNIKGLPFCLALRKWINIHPAAEFRCIVINNVLRGITPRDWPTYYAHYKEEGPKIIEDLSNFYNENIKLKFPRSNYTFDVILSKNVPDDIAPVFRYLESDIGIMTRRLL</sequence>
<dbReference type="EMBL" id="JAPWTJ010000132">
    <property type="protein sequence ID" value="KAJ8982341.1"/>
    <property type="molecule type" value="Genomic_DNA"/>
</dbReference>
<comment type="similarity">
    <text evidence="1">Belongs to the CDC123 family.</text>
</comment>
<protein>
    <submittedName>
        <fullName evidence="2">Uncharacterized protein</fullName>
    </submittedName>
</protein>
<evidence type="ECO:0000313" key="3">
    <source>
        <dbReference type="Proteomes" id="UP001162164"/>
    </source>
</evidence>
<keyword evidence="3" id="KW-1185">Reference proteome</keyword>
<organism evidence="2 3">
    <name type="scientific">Molorchus minor</name>
    <dbReference type="NCBI Taxonomy" id="1323400"/>
    <lineage>
        <taxon>Eukaryota</taxon>
        <taxon>Metazoa</taxon>
        <taxon>Ecdysozoa</taxon>
        <taxon>Arthropoda</taxon>
        <taxon>Hexapoda</taxon>
        <taxon>Insecta</taxon>
        <taxon>Pterygota</taxon>
        <taxon>Neoptera</taxon>
        <taxon>Endopterygota</taxon>
        <taxon>Coleoptera</taxon>
        <taxon>Polyphaga</taxon>
        <taxon>Cucujiformia</taxon>
        <taxon>Chrysomeloidea</taxon>
        <taxon>Cerambycidae</taxon>
        <taxon>Lamiinae</taxon>
        <taxon>Monochamini</taxon>
        <taxon>Molorchus</taxon>
    </lineage>
</organism>
<dbReference type="PANTHER" id="PTHR15323:SF6">
    <property type="entry name" value="CELL DIVISION CYCLE PROTEIN 123 HOMOLOG"/>
    <property type="match status" value="1"/>
</dbReference>
<gene>
    <name evidence="2" type="ORF">NQ317_009457</name>
</gene>
<evidence type="ECO:0000256" key="1">
    <source>
        <dbReference type="ARBA" id="ARBA00011047"/>
    </source>
</evidence>
<accession>A0ABQ9JVK5</accession>
<name>A0ABQ9JVK5_9CUCU</name>
<dbReference type="Proteomes" id="UP001162164">
    <property type="component" value="Unassembled WGS sequence"/>
</dbReference>